<dbReference type="Pfam" id="PF06315">
    <property type="entry name" value="AceK_kinase"/>
    <property type="match status" value="1"/>
</dbReference>
<dbReference type="InterPro" id="IPR046855">
    <property type="entry name" value="AceK_kinase"/>
</dbReference>
<keyword evidence="8 11" id="KW-0378">Hydrolase</keyword>
<keyword evidence="1 11" id="KW-0329">Glyoxylate bypass</keyword>
<comment type="caution">
    <text evidence="14">The sequence shown here is derived from an EMBL/GenBank/DDBJ whole genome shotgun (WGS) entry which is preliminary data.</text>
</comment>
<gene>
    <name evidence="11" type="primary">aceK</name>
    <name evidence="14" type="ORF">EDC56_2042</name>
</gene>
<evidence type="ECO:0000256" key="1">
    <source>
        <dbReference type="ARBA" id="ARBA00022435"/>
    </source>
</evidence>
<proteinExistence type="inferred from homology"/>
<evidence type="ECO:0000313" key="14">
    <source>
        <dbReference type="EMBL" id="ROS01600.1"/>
    </source>
</evidence>
<dbReference type="GO" id="GO:0006097">
    <property type="term" value="P:glyoxylate cycle"/>
    <property type="evidence" value="ECO:0007669"/>
    <property type="project" value="UniProtKB-UniRule"/>
</dbReference>
<organism evidence="14 15">
    <name type="scientific">Sinobacterium caligoides</name>
    <dbReference type="NCBI Taxonomy" id="933926"/>
    <lineage>
        <taxon>Bacteria</taxon>
        <taxon>Pseudomonadati</taxon>
        <taxon>Pseudomonadota</taxon>
        <taxon>Gammaproteobacteria</taxon>
        <taxon>Cellvibrionales</taxon>
        <taxon>Spongiibacteraceae</taxon>
        <taxon>Sinobacterium</taxon>
    </lineage>
</organism>
<evidence type="ECO:0000313" key="15">
    <source>
        <dbReference type="Proteomes" id="UP000275394"/>
    </source>
</evidence>
<keyword evidence="3 11" id="KW-0723">Serine/threonine-protein kinase</keyword>
<evidence type="ECO:0000256" key="7">
    <source>
        <dbReference type="ARBA" id="ARBA00022777"/>
    </source>
</evidence>
<dbReference type="EC" id="2.7.11.5" evidence="11"/>
<reference evidence="14 15" key="1">
    <citation type="submission" date="2018-11" db="EMBL/GenBank/DDBJ databases">
        <title>Genomic Encyclopedia of Type Strains, Phase IV (KMG-IV): sequencing the most valuable type-strain genomes for metagenomic binning, comparative biology and taxonomic classification.</title>
        <authorList>
            <person name="Goeker M."/>
        </authorList>
    </citation>
    <scope>NUCLEOTIDE SEQUENCE [LARGE SCALE GENOMIC DNA]</scope>
    <source>
        <strain evidence="14 15">DSM 100316</strain>
    </source>
</reference>
<dbReference type="AlphaFoldDB" id="A0A3N2DP84"/>
<protein>
    <recommendedName>
        <fullName evidence="11">Isocitrate dehydrogenase kinase/phosphatase</fullName>
        <shortName evidence="11">IDH kinase/phosphatase</shortName>
        <shortName evidence="11">IDHK/P</shortName>
        <ecNumber evidence="11">2.7.11.5</ecNumber>
        <ecNumber evidence="11">3.1.3.-</ecNumber>
    </recommendedName>
</protein>
<evidence type="ECO:0000256" key="11">
    <source>
        <dbReference type="HAMAP-Rule" id="MF_00747"/>
    </source>
</evidence>
<dbReference type="RefSeq" id="WP_245980675.1">
    <property type="nucleotide sequence ID" value="NZ_RKHR01000004.1"/>
</dbReference>
<keyword evidence="15" id="KW-1185">Reference proteome</keyword>
<dbReference type="Proteomes" id="UP000275394">
    <property type="component" value="Unassembled WGS sequence"/>
</dbReference>
<evidence type="ECO:0000256" key="3">
    <source>
        <dbReference type="ARBA" id="ARBA00022527"/>
    </source>
</evidence>
<keyword evidence="9 11" id="KW-0067">ATP-binding</keyword>
<evidence type="ECO:0000256" key="6">
    <source>
        <dbReference type="ARBA" id="ARBA00022741"/>
    </source>
</evidence>
<accession>A0A3N2DP84</accession>
<dbReference type="GO" id="GO:0006006">
    <property type="term" value="P:glucose metabolic process"/>
    <property type="evidence" value="ECO:0007669"/>
    <property type="project" value="InterPro"/>
</dbReference>
<comment type="catalytic activity">
    <reaction evidence="11">
        <text>L-seryl-[isocitrate dehydrogenase] + ATP = O-phospho-L-seryl-[isocitrate dehydrogenase] + ADP + H(+)</text>
        <dbReference type="Rhea" id="RHEA:43540"/>
        <dbReference type="Rhea" id="RHEA-COMP:10605"/>
        <dbReference type="Rhea" id="RHEA-COMP:10606"/>
        <dbReference type="ChEBI" id="CHEBI:15378"/>
        <dbReference type="ChEBI" id="CHEBI:29999"/>
        <dbReference type="ChEBI" id="CHEBI:30616"/>
        <dbReference type="ChEBI" id="CHEBI:83421"/>
        <dbReference type="ChEBI" id="CHEBI:456216"/>
        <dbReference type="EC" id="2.7.11.5"/>
    </reaction>
</comment>
<keyword evidence="5 11" id="KW-0808">Transferase</keyword>
<dbReference type="GO" id="GO:0004674">
    <property type="term" value="F:protein serine/threonine kinase activity"/>
    <property type="evidence" value="ECO:0007669"/>
    <property type="project" value="UniProtKB-KW"/>
</dbReference>
<dbReference type="PIRSF" id="PIRSF000719">
    <property type="entry name" value="AceK"/>
    <property type="match status" value="1"/>
</dbReference>
<evidence type="ECO:0000259" key="13">
    <source>
        <dbReference type="Pfam" id="PF20423"/>
    </source>
</evidence>
<dbReference type="GO" id="GO:0016208">
    <property type="term" value="F:AMP binding"/>
    <property type="evidence" value="ECO:0007669"/>
    <property type="project" value="TreeGrafter"/>
</dbReference>
<sequence>MTTSVYLARTILNSFEAMFADFQNVTLGAKARFEQADWLAVHSAQKSRLEIYKAKIAQLTELLRTLAGERVDEGLLWRQAKRDYLTLISHHINYEIAESFFNSIYCSIFKHRHISDNEAFVLSSKMAVDPSTDFPVYRSYNTFSNVPNMIRKIIDDYPFDVAYEDLDRDIRAATRSAIENITPQIIGDHHNIRVDVLNPVFFRNKGAYLVGRILNDDTAPIPFVLPIVNAPERGLRIDTLIFAPDEVSVIFSFTRWYFMVDSQVPSQIVSFLHGLMPQKRISELYSCIGFRKHAKTEFYRDFIDHLASSDDQFVVAPGIKGMVMAVFTLPSLDIVFKLIKDKFTPPKEVTADIVREKYRLVTRSDRVGRMADTQEFKHLRIPKHRFSDELLAELYQDAPSLLSEEDGDIIIKHLYTERRMTPLNLYLRDANDQQLWSVMDEYGNAIKELAAANIFPGDMLLKNFGVTRHGRVVFYDYDEICHITDCHFRSIPAPMTPEQEMASTPWYSVGEFDIFPEEFGLFFAGNRKARQAFDQLHSDLYSVEFWLELQKNIQQGQFMDVFPYRRNRRFIRDRKPST</sequence>
<dbReference type="GO" id="GO:0005524">
    <property type="term" value="F:ATP binding"/>
    <property type="evidence" value="ECO:0007669"/>
    <property type="project" value="UniProtKB-UniRule"/>
</dbReference>
<keyword evidence="4 11" id="KW-0816">Tricarboxylic acid cycle</keyword>
<dbReference type="GO" id="GO:0005737">
    <property type="term" value="C:cytoplasm"/>
    <property type="evidence" value="ECO:0007669"/>
    <property type="project" value="UniProtKB-SubCell"/>
</dbReference>
<dbReference type="PANTHER" id="PTHR39559">
    <property type="match status" value="1"/>
</dbReference>
<feature type="domain" description="Isocitrate dehydrogenase kinase/phosphatase (AceK) kinase" evidence="12">
    <location>
        <begin position="311"/>
        <end position="565"/>
    </location>
</feature>
<dbReference type="EC" id="3.1.3.-" evidence="11"/>
<evidence type="ECO:0000256" key="9">
    <source>
        <dbReference type="ARBA" id="ARBA00022840"/>
    </source>
</evidence>
<evidence type="ECO:0000256" key="8">
    <source>
        <dbReference type="ARBA" id="ARBA00022801"/>
    </source>
</evidence>
<dbReference type="InterPro" id="IPR046854">
    <property type="entry name" value="AceK_regulatory"/>
</dbReference>
<evidence type="ECO:0000259" key="12">
    <source>
        <dbReference type="Pfam" id="PF06315"/>
    </source>
</evidence>
<keyword evidence="7 11" id="KW-0418">Kinase</keyword>
<dbReference type="GO" id="GO:0008772">
    <property type="term" value="F:[isocitrate dehydrogenase (NADP+)] kinase activity"/>
    <property type="evidence" value="ECO:0007669"/>
    <property type="project" value="UniProtKB-UniRule"/>
</dbReference>
<keyword evidence="10 11" id="KW-0904">Protein phosphatase</keyword>
<name>A0A3N2DP84_9GAMM</name>
<evidence type="ECO:0000256" key="5">
    <source>
        <dbReference type="ARBA" id="ARBA00022679"/>
    </source>
</evidence>
<dbReference type="GO" id="GO:0004721">
    <property type="term" value="F:phosphoprotein phosphatase activity"/>
    <property type="evidence" value="ECO:0007669"/>
    <property type="project" value="UniProtKB-KW"/>
</dbReference>
<keyword evidence="6 11" id="KW-0547">Nucleotide-binding</keyword>
<comment type="function">
    <text evidence="11">Bifunctional enzyme which can phosphorylate or dephosphorylate isocitrate dehydrogenase (IDH) on a specific serine residue. This is a regulatory mechanism which enables bacteria to bypass the Krebs cycle via the glyoxylate shunt in response to the source of carbon. When bacteria are grown on glucose, IDH is fully active and unphosphorylated, but when grown on acetate or ethanol, the activity of IDH declines drastically concomitant with its phosphorylation.</text>
</comment>
<dbReference type="Pfam" id="PF20423">
    <property type="entry name" value="AceK_regulatory"/>
    <property type="match status" value="1"/>
</dbReference>
<evidence type="ECO:0000256" key="4">
    <source>
        <dbReference type="ARBA" id="ARBA00022532"/>
    </source>
</evidence>
<feature type="domain" description="Isocitrate dehydrogenase kinase/phosphatase (AceK) regulatory" evidence="13">
    <location>
        <begin position="8"/>
        <end position="309"/>
    </location>
</feature>
<feature type="binding site" evidence="11">
    <location>
        <begin position="316"/>
        <end position="322"/>
    </location>
    <ligand>
        <name>ATP</name>
        <dbReference type="ChEBI" id="CHEBI:30616"/>
    </ligand>
</feature>
<dbReference type="HAMAP" id="MF_00747">
    <property type="entry name" value="AceK"/>
    <property type="match status" value="1"/>
</dbReference>
<dbReference type="EMBL" id="RKHR01000004">
    <property type="protein sequence ID" value="ROS01600.1"/>
    <property type="molecule type" value="Genomic_DNA"/>
</dbReference>
<feature type="binding site" evidence="11">
    <location>
        <position position="337"/>
    </location>
    <ligand>
        <name>ATP</name>
        <dbReference type="ChEBI" id="CHEBI:30616"/>
    </ligand>
</feature>
<dbReference type="NCBIfam" id="NF002804">
    <property type="entry name" value="PRK02946.1"/>
    <property type="match status" value="1"/>
</dbReference>
<dbReference type="InterPro" id="IPR010452">
    <property type="entry name" value="Isocitrate_DH_AceK"/>
</dbReference>
<comment type="subcellular location">
    <subcellularLocation>
        <location evidence="11">Cytoplasm</location>
    </subcellularLocation>
</comment>
<comment type="similarity">
    <text evidence="11">Belongs to the AceK family.</text>
</comment>
<keyword evidence="2 11" id="KW-0963">Cytoplasm</keyword>
<dbReference type="PANTHER" id="PTHR39559:SF1">
    <property type="entry name" value="ISOCITRATE DEHYDROGENASE KINASE_PHOSPHATASE"/>
    <property type="match status" value="1"/>
</dbReference>
<evidence type="ECO:0000256" key="2">
    <source>
        <dbReference type="ARBA" id="ARBA00022490"/>
    </source>
</evidence>
<evidence type="ECO:0000256" key="10">
    <source>
        <dbReference type="ARBA" id="ARBA00022912"/>
    </source>
</evidence>
<feature type="active site" evidence="11">
    <location>
        <position position="372"/>
    </location>
</feature>
<dbReference type="GO" id="GO:0006099">
    <property type="term" value="P:tricarboxylic acid cycle"/>
    <property type="evidence" value="ECO:0007669"/>
    <property type="project" value="UniProtKB-UniRule"/>
</dbReference>